<comment type="caution">
    <text evidence="3">The sequence shown here is derived from an EMBL/GenBank/DDBJ whole genome shotgun (WGS) entry which is preliminary data.</text>
</comment>
<reference evidence="3" key="2">
    <citation type="submission" date="2013-09" db="EMBL/GenBank/DDBJ databases">
        <title>Draft genome sequence of Alistipes putredinis (DSM 17216).</title>
        <authorList>
            <person name="Sudarsanam P."/>
            <person name="Ley R."/>
            <person name="Guruge J."/>
            <person name="Turnbaugh P.J."/>
            <person name="Mahowald M."/>
            <person name="Liep D."/>
            <person name="Gordon J."/>
        </authorList>
    </citation>
    <scope>NUCLEOTIDE SEQUENCE</scope>
    <source>
        <strain evidence="3">DSM 17216</strain>
    </source>
</reference>
<evidence type="ECO:0000313" key="3">
    <source>
        <dbReference type="EMBL" id="EDS02388.1"/>
    </source>
</evidence>
<protein>
    <submittedName>
        <fullName evidence="3">Fibronectin type III domain protein</fullName>
    </submittedName>
</protein>
<proteinExistence type="predicted"/>
<organism evidence="3 4">
    <name type="scientific">Alistipes putredinis DSM 17216</name>
    <dbReference type="NCBI Taxonomy" id="445970"/>
    <lineage>
        <taxon>Bacteria</taxon>
        <taxon>Pseudomonadati</taxon>
        <taxon>Bacteroidota</taxon>
        <taxon>Bacteroidia</taxon>
        <taxon>Bacteroidales</taxon>
        <taxon>Rikenellaceae</taxon>
        <taxon>Alistipes</taxon>
    </lineage>
</organism>
<dbReference type="RefSeq" id="WP_004327957.1">
    <property type="nucleotide sequence ID" value="NZ_DS499577.1"/>
</dbReference>
<dbReference type="SUPFAM" id="SSF49265">
    <property type="entry name" value="Fibronectin type III"/>
    <property type="match status" value="1"/>
</dbReference>
<dbReference type="Pfam" id="PF00041">
    <property type="entry name" value="fn3"/>
    <property type="match status" value="1"/>
</dbReference>
<dbReference type="AlphaFoldDB" id="B0MXQ2"/>
<feature type="chain" id="PRO_5002750602" evidence="1">
    <location>
        <begin position="19"/>
        <end position="494"/>
    </location>
</feature>
<keyword evidence="1" id="KW-0732">Signal</keyword>
<feature type="domain" description="Fibronectin type-III" evidence="2">
    <location>
        <begin position="34"/>
        <end position="124"/>
    </location>
</feature>
<dbReference type="Gene3D" id="2.60.40.10">
    <property type="entry name" value="Immunoglobulins"/>
    <property type="match status" value="1"/>
</dbReference>
<feature type="signal peptide" evidence="1">
    <location>
        <begin position="1"/>
        <end position="18"/>
    </location>
</feature>
<sequence>MKKIMLFFVACISCITVACDSDDDGTKGDDNKFPAPEVTFSAITGVSFTAGWNALETADSYRYEVSYEKDGQVVAVAAQNTETTTFSLDGLLPATDYSVRVVAKAGGKTISDWFSGTVRTLGGESVTFTVTPYERYIENAFIYPYAEVKPSDSEVYYWVSAIPSNSERDPKEWMQEDIDYYMELGKTWDDLVADKLILKGDAESVPFAFTGYDHYYFIVAPVGKNLSEIVVSGEVSRSYRFWYEAREVQMLHESTYEQFAGEWLLQTSGTVKEENGSLDVQEVGEEFPVTISPADDKKSFYLKGWGGDRNKFRDFAIKMDFEPAEDNYHKIGISFPQDIETEGDIVWKYVSWYNFVGTVGDEKVYTYLPYDDKMYENMPSWSKGFIGFMGNLNKTVIKICPLYYMDGNNEGAYIMSMWPYGISSTGDVEQDKLLNNKYEDPVGPYYLIRKDVADGLVLQLPDTEEPDADVAGLLNALQSVRQANTPREVFSVKR</sequence>
<reference evidence="3" key="1">
    <citation type="submission" date="2007-10" db="EMBL/GenBank/DDBJ databases">
        <authorList>
            <person name="Fulton L."/>
            <person name="Clifton S."/>
            <person name="Fulton B."/>
            <person name="Xu J."/>
            <person name="Minx P."/>
            <person name="Pepin K.H."/>
            <person name="Johnson M."/>
            <person name="Thiruvilangam P."/>
            <person name="Bhonagiri V."/>
            <person name="Nash W.E."/>
            <person name="Mardis E.R."/>
            <person name="Wilson R.K."/>
        </authorList>
    </citation>
    <scope>NUCLEOTIDE SEQUENCE [LARGE SCALE GENOMIC DNA]</scope>
    <source>
        <strain evidence="3">DSM 17216</strain>
    </source>
</reference>
<dbReference type="CDD" id="cd00063">
    <property type="entry name" value="FN3"/>
    <property type="match status" value="1"/>
</dbReference>
<evidence type="ECO:0000256" key="1">
    <source>
        <dbReference type="SAM" id="SignalP"/>
    </source>
</evidence>
<dbReference type="InterPro" id="IPR013783">
    <property type="entry name" value="Ig-like_fold"/>
</dbReference>
<dbReference type="Proteomes" id="UP000005819">
    <property type="component" value="Unassembled WGS sequence"/>
</dbReference>
<keyword evidence="4" id="KW-1185">Reference proteome</keyword>
<gene>
    <name evidence="3" type="ORF">ALIPUT_01912</name>
</gene>
<accession>B0MXQ2</accession>
<dbReference type="HOGENOM" id="CLU_551690_0_0_10"/>
<name>B0MXQ2_9BACT</name>
<dbReference type="PROSITE" id="PS51257">
    <property type="entry name" value="PROKAR_LIPOPROTEIN"/>
    <property type="match status" value="1"/>
</dbReference>
<dbReference type="SMART" id="SM00060">
    <property type="entry name" value="FN3"/>
    <property type="match status" value="1"/>
</dbReference>
<dbReference type="InterPro" id="IPR036116">
    <property type="entry name" value="FN3_sf"/>
</dbReference>
<evidence type="ECO:0000259" key="2">
    <source>
        <dbReference type="PROSITE" id="PS50853"/>
    </source>
</evidence>
<evidence type="ECO:0000313" key="4">
    <source>
        <dbReference type="Proteomes" id="UP000005819"/>
    </source>
</evidence>
<dbReference type="InterPro" id="IPR003961">
    <property type="entry name" value="FN3_dom"/>
</dbReference>
<dbReference type="EMBL" id="ABFK02000020">
    <property type="protein sequence ID" value="EDS02388.1"/>
    <property type="molecule type" value="Genomic_DNA"/>
</dbReference>
<dbReference type="GeneID" id="73802460"/>
<dbReference type="PROSITE" id="PS50853">
    <property type="entry name" value="FN3"/>
    <property type="match status" value="1"/>
</dbReference>